<dbReference type="AlphaFoldDB" id="A0A9R1VRB2"/>
<keyword evidence="3" id="KW-1185">Reference proteome</keyword>
<evidence type="ECO:0000256" key="1">
    <source>
        <dbReference type="SAM" id="MobiDB-lite"/>
    </source>
</evidence>
<feature type="compositionally biased region" description="Basic and acidic residues" evidence="1">
    <location>
        <begin position="1"/>
        <end position="19"/>
    </location>
</feature>
<gene>
    <name evidence="2" type="ORF">LSAT_V11C400207590</name>
</gene>
<dbReference type="PANTHER" id="PTHR31973:SF187">
    <property type="entry name" value="MUTATOR TRANSPOSASE MUDRA PROTEIN"/>
    <property type="match status" value="1"/>
</dbReference>
<organism evidence="2 3">
    <name type="scientific">Lactuca sativa</name>
    <name type="common">Garden lettuce</name>
    <dbReference type="NCBI Taxonomy" id="4236"/>
    <lineage>
        <taxon>Eukaryota</taxon>
        <taxon>Viridiplantae</taxon>
        <taxon>Streptophyta</taxon>
        <taxon>Embryophyta</taxon>
        <taxon>Tracheophyta</taxon>
        <taxon>Spermatophyta</taxon>
        <taxon>Magnoliopsida</taxon>
        <taxon>eudicotyledons</taxon>
        <taxon>Gunneridae</taxon>
        <taxon>Pentapetalae</taxon>
        <taxon>asterids</taxon>
        <taxon>campanulids</taxon>
        <taxon>Asterales</taxon>
        <taxon>Asteraceae</taxon>
        <taxon>Cichorioideae</taxon>
        <taxon>Cichorieae</taxon>
        <taxon>Lactucinae</taxon>
        <taxon>Lactuca</taxon>
    </lineage>
</organism>
<protein>
    <recommendedName>
        <fullName evidence="4">SWIM-type domain-containing protein</fullName>
    </recommendedName>
</protein>
<proteinExistence type="predicted"/>
<dbReference type="EMBL" id="NBSK02000004">
    <property type="protein sequence ID" value="KAJ0209475.1"/>
    <property type="molecule type" value="Genomic_DNA"/>
</dbReference>
<dbReference type="PANTHER" id="PTHR31973">
    <property type="entry name" value="POLYPROTEIN, PUTATIVE-RELATED"/>
    <property type="match status" value="1"/>
</dbReference>
<evidence type="ECO:0008006" key="4">
    <source>
        <dbReference type="Google" id="ProtNLM"/>
    </source>
</evidence>
<sequence>MKRENVDDKVTREKGHSNNEMEDEEDESIMLVYGNMEERSSDQTLAVQQRLELISKKMVAVHLEDSTCVSRLWLMLKTRQTGCGLWSFLKKTLGCNLGLVEVVKEKLPLVKHRQCAKHEYANFKKVYNGIDYKRHFWAASMATIKSYFIGTMYELKEMNGSAYDHLMARNLEKEIGMYVMERFYRMSTKHLTLREDVCPAILENLELWCSYMRLLTNMHRINYMLWSVVASETQVFKVRIGFESFQVDLGEQFYTCRLLEISGIPCVHACVAIRHTQQQPDTLINPWFVETYKGNIINGSKMWVRKPYAKPLPPSSRRIPGRPKTKRTKHVTEKYGKYKRGKTKASQYVKGVHEGIHMDIKDEGMHDVILVEDFKGDEHARQLLASRYS</sequence>
<dbReference type="Proteomes" id="UP000235145">
    <property type="component" value="Unassembled WGS sequence"/>
</dbReference>
<name>A0A9R1VRB2_LACSA</name>
<accession>A0A9R1VRB2</accession>
<feature type="region of interest" description="Disordered" evidence="1">
    <location>
        <begin position="1"/>
        <end position="25"/>
    </location>
</feature>
<evidence type="ECO:0000313" key="3">
    <source>
        <dbReference type="Proteomes" id="UP000235145"/>
    </source>
</evidence>
<evidence type="ECO:0000313" key="2">
    <source>
        <dbReference type="EMBL" id="KAJ0209475.1"/>
    </source>
</evidence>
<reference evidence="2 3" key="1">
    <citation type="journal article" date="2017" name="Nat. Commun.">
        <title>Genome assembly with in vitro proximity ligation data and whole-genome triplication in lettuce.</title>
        <authorList>
            <person name="Reyes-Chin-Wo S."/>
            <person name="Wang Z."/>
            <person name="Yang X."/>
            <person name="Kozik A."/>
            <person name="Arikit S."/>
            <person name="Song C."/>
            <person name="Xia L."/>
            <person name="Froenicke L."/>
            <person name="Lavelle D.O."/>
            <person name="Truco M.J."/>
            <person name="Xia R."/>
            <person name="Zhu S."/>
            <person name="Xu C."/>
            <person name="Xu H."/>
            <person name="Xu X."/>
            <person name="Cox K."/>
            <person name="Korf I."/>
            <person name="Meyers B.C."/>
            <person name="Michelmore R.W."/>
        </authorList>
    </citation>
    <scope>NUCLEOTIDE SEQUENCE [LARGE SCALE GENOMIC DNA]</scope>
    <source>
        <strain evidence="3">cv. Salinas</strain>
        <tissue evidence="2">Seedlings</tissue>
    </source>
</reference>
<comment type="caution">
    <text evidence="2">The sequence shown here is derived from an EMBL/GenBank/DDBJ whole genome shotgun (WGS) entry which is preliminary data.</text>
</comment>